<dbReference type="Proteomes" id="UP000054423">
    <property type="component" value="Unassembled WGS sequence"/>
</dbReference>
<evidence type="ECO:0000313" key="2">
    <source>
        <dbReference type="EMBL" id="ETL87052.1"/>
    </source>
</evidence>
<proteinExistence type="predicted"/>
<sequence>MSLEKETKSFINEWEEREGGDNERLSVFHVLAFLVPVLHATEGVAADIDSVIRREVIEQSNLTSGSPNYHP</sequence>
<protein>
    <submittedName>
        <fullName evidence="2">Uncharacterized protein</fullName>
    </submittedName>
</protein>
<accession>W2KPQ2</accession>
<dbReference type="AlphaFoldDB" id="W2KPQ2"/>
<gene>
    <name evidence="2" type="ORF">L917_13655</name>
</gene>
<dbReference type="EMBL" id="KI681150">
    <property type="protein sequence ID" value="ETL87052.1"/>
    <property type="molecule type" value="Genomic_DNA"/>
</dbReference>
<feature type="region of interest" description="Disordered" evidence="1">
    <location>
        <begin position="1"/>
        <end position="20"/>
    </location>
</feature>
<evidence type="ECO:0000256" key="1">
    <source>
        <dbReference type="SAM" id="MobiDB-lite"/>
    </source>
</evidence>
<reference evidence="2" key="1">
    <citation type="submission" date="2013-11" db="EMBL/GenBank/DDBJ databases">
        <title>The Genome Sequence of Phytophthora parasitica CHvinca01.</title>
        <authorList>
            <consortium name="The Broad Institute Genomics Platform"/>
            <person name="Russ C."/>
            <person name="Tyler B."/>
            <person name="Panabieres F."/>
            <person name="Shan W."/>
            <person name="Tripathy S."/>
            <person name="Grunwald N."/>
            <person name="Machado M."/>
            <person name="Johnson C.S."/>
            <person name="Arredondo F."/>
            <person name="Hong C."/>
            <person name="Coffey M."/>
            <person name="Young S.K."/>
            <person name="Zeng Q."/>
            <person name="Gargeya S."/>
            <person name="Fitzgerald M."/>
            <person name="Abouelleil A."/>
            <person name="Alvarado L."/>
            <person name="Chapman S.B."/>
            <person name="Gainer-Dewar J."/>
            <person name="Goldberg J."/>
            <person name="Griggs A."/>
            <person name="Gujja S."/>
            <person name="Hansen M."/>
            <person name="Howarth C."/>
            <person name="Imamovic A."/>
            <person name="Ireland A."/>
            <person name="Larimer J."/>
            <person name="McCowan C."/>
            <person name="Murphy C."/>
            <person name="Pearson M."/>
            <person name="Poon T.W."/>
            <person name="Priest M."/>
            <person name="Roberts A."/>
            <person name="Saif S."/>
            <person name="Shea T."/>
            <person name="Sykes S."/>
            <person name="Wortman J."/>
            <person name="Nusbaum C."/>
            <person name="Birren B."/>
        </authorList>
    </citation>
    <scope>NUCLEOTIDE SEQUENCE [LARGE SCALE GENOMIC DNA]</scope>
    <source>
        <strain evidence="2">CHvinca01</strain>
    </source>
</reference>
<organism evidence="2">
    <name type="scientific">Phytophthora nicotianae</name>
    <name type="common">Potato buckeye rot agent</name>
    <name type="synonym">Phytophthora parasitica</name>
    <dbReference type="NCBI Taxonomy" id="4792"/>
    <lineage>
        <taxon>Eukaryota</taxon>
        <taxon>Sar</taxon>
        <taxon>Stramenopiles</taxon>
        <taxon>Oomycota</taxon>
        <taxon>Peronosporomycetes</taxon>
        <taxon>Peronosporales</taxon>
        <taxon>Peronosporaceae</taxon>
        <taxon>Phytophthora</taxon>
    </lineage>
</organism>
<name>W2KPQ2_PHYNI</name>